<evidence type="ECO:0000313" key="6">
    <source>
        <dbReference type="Proteomes" id="UP000528555"/>
    </source>
</evidence>
<dbReference type="InterPro" id="IPR036249">
    <property type="entry name" value="Thioredoxin-like_sf"/>
</dbReference>
<dbReference type="AlphaFoldDB" id="A0A850HPC5"/>
<dbReference type="Pfam" id="PF08534">
    <property type="entry name" value="Redoxin"/>
    <property type="match status" value="1"/>
</dbReference>
<feature type="region of interest" description="Disordered" evidence="1">
    <location>
        <begin position="27"/>
        <end position="49"/>
    </location>
</feature>
<feature type="domain" description="Thioredoxin" evidence="3">
    <location>
        <begin position="42"/>
        <end position="185"/>
    </location>
</feature>
<evidence type="ECO:0000259" key="3">
    <source>
        <dbReference type="PROSITE" id="PS51352"/>
    </source>
</evidence>
<dbReference type="InterPro" id="IPR013740">
    <property type="entry name" value="Redoxin"/>
</dbReference>
<dbReference type="PROSITE" id="PS51352">
    <property type="entry name" value="THIOREDOXIN_2"/>
    <property type="match status" value="1"/>
</dbReference>
<feature type="signal peptide" evidence="2">
    <location>
        <begin position="1"/>
        <end position="24"/>
    </location>
</feature>
<dbReference type="EMBL" id="JAAIUO010000003">
    <property type="protein sequence ID" value="NSK14479.1"/>
    <property type="molecule type" value="Genomic_DNA"/>
</dbReference>
<dbReference type="InterPro" id="IPR013766">
    <property type="entry name" value="Thioredoxin_domain"/>
</dbReference>
<dbReference type="SUPFAM" id="SSF52833">
    <property type="entry name" value="Thioredoxin-like"/>
    <property type="match status" value="1"/>
</dbReference>
<keyword evidence="6" id="KW-1185">Reference proteome</keyword>
<evidence type="ECO:0000256" key="2">
    <source>
        <dbReference type="SAM" id="SignalP"/>
    </source>
</evidence>
<name>A0A850HPC5_9FIRM</name>
<reference evidence="5" key="2">
    <citation type="submission" date="2020-02" db="EMBL/GenBank/DDBJ databases">
        <authorList>
            <person name="Littmann E."/>
            <person name="Sorbara M."/>
        </authorList>
    </citation>
    <scope>NUCLEOTIDE SEQUENCE</scope>
    <source>
        <strain evidence="5">MSK.17.11</strain>
        <strain evidence="4">MSK.17.38</strain>
    </source>
</reference>
<dbReference type="EMBL" id="JAAITX010000003">
    <property type="protein sequence ID" value="NVH58253.1"/>
    <property type="molecule type" value="Genomic_DNA"/>
</dbReference>
<dbReference type="Proteomes" id="UP000528555">
    <property type="component" value="Unassembled WGS sequence"/>
</dbReference>
<dbReference type="PANTHER" id="PTHR42852">
    <property type="entry name" value="THIOL:DISULFIDE INTERCHANGE PROTEIN DSBE"/>
    <property type="match status" value="1"/>
</dbReference>
<accession>A0A850HPC5</accession>
<evidence type="ECO:0000313" key="4">
    <source>
        <dbReference type="EMBL" id="NSK14479.1"/>
    </source>
</evidence>
<proteinExistence type="predicted"/>
<sequence length="185" mass="19983">MRKRRAIIVGLGCLALVFSTTACGKEAENSGQTVENQEETGDEKKDGFGAFESETLDGEKVTEEIFQQADLTMVNIWATFCGPCIQEMPDLAQLSEEYQDKGVQIIGLIGDVGEAGNETAAVIIEETGADYTHIVASPGLQLGILNRISAYPTTVFVNKEGEFVDKAYAGARDKAAWAEIIDQLL</sequence>
<dbReference type="Gene3D" id="3.40.30.10">
    <property type="entry name" value="Glutaredoxin"/>
    <property type="match status" value="1"/>
</dbReference>
<dbReference type="Proteomes" id="UP000701680">
    <property type="component" value="Unassembled WGS sequence"/>
</dbReference>
<dbReference type="PROSITE" id="PS51257">
    <property type="entry name" value="PROKAR_LIPOPROTEIN"/>
    <property type="match status" value="1"/>
</dbReference>
<reference evidence="6 7" key="1">
    <citation type="journal article" date="2020" name="Cell Host Microbe">
        <title>Functional and Genomic Variation between Human-Derived Isolates of Lachnospiraceae Reveals Inter- and Intra-Species Diversity.</title>
        <authorList>
            <person name="Sorbara M.T."/>
            <person name="Littmann E.R."/>
            <person name="Fontana E."/>
            <person name="Moody T.U."/>
            <person name="Kohout C.E."/>
            <person name="Gjonbalaj M."/>
            <person name="Eaton V."/>
            <person name="Seok R."/>
            <person name="Leiner I.M."/>
            <person name="Pamer E.G."/>
        </authorList>
    </citation>
    <scope>NUCLEOTIDE SEQUENCE [LARGE SCALE GENOMIC DNA]</scope>
    <source>
        <strain evidence="5 6">MSK.17.11</strain>
        <strain evidence="4 7">MSK.17.38</strain>
    </source>
</reference>
<comment type="caution">
    <text evidence="5">The sequence shown here is derived from an EMBL/GenBank/DDBJ whole genome shotgun (WGS) entry which is preliminary data.</text>
</comment>
<dbReference type="RefSeq" id="WP_101694929.1">
    <property type="nucleotide sequence ID" value="NZ_JAAITX010000003.1"/>
</dbReference>
<dbReference type="GO" id="GO:0016491">
    <property type="term" value="F:oxidoreductase activity"/>
    <property type="evidence" value="ECO:0007669"/>
    <property type="project" value="InterPro"/>
</dbReference>
<evidence type="ECO:0000256" key="1">
    <source>
        <dbReference type="SAM" id="MobiDB-lite"/>
    </source>
</evidence>
<feature type="chain" id="PRO_5032522876" evidence="2">
    <location>
        <begin position="25"/>
        <end position="185"/>
    </location>
</feature>
<dbReference type="OrthoDB" id="9809733at2"/>
<dbReference type="CDD" id="cd02966">
    <property type="entry name" value="TlpA_like_family"/>
    <property type="match status" value="1"/>
</dbReference>
<dbReference type="InterPro" id="IPR050553">
    <property type="entry name" value="Thioredoxin_ResA/DsbE_sf"/>
</dbReference>
<evidence type="ECO:0000313" key="5">
    <source>
        <dbReference type="EMBL" id="NVH58253.1"/>
    </source>
</evidence>
<organism evidence="5 6">
    <name type="scientific">Dorea phocaeensis</name>
    <dbReference type="NCBI Taxonomy" id="2040291"/>
    <lineage>
        <taxon>Bacteria</taxon>
        <taxon>Bacillati</taxon>
        <taxon>Bacillota</taxon>
        <taxon>Clostridia</taxon>
        <taxon>Lachnospirales</taxon>
        <taxon>Lachnospiraceae</taxon>
        <taxon>Dorea</taxon>
    </lineage>
</organism>
<gene>
    <name evidence="5" type="ORF">G5A66_06245</name>
    <name evidence="4" type="ORF">G5A75_06265</name>
</gene>
<keyword evidence="2" id="KW-0732">Signal</keyword>
<evidence type="ECO:0000313" key="7">
    <source>
        <dbReference type="Proteomes" id="UP000701680"/>
    </source>
</evidence>
<protein>
    <submittedName>
        <fullName evidence="5">TlpA family protein disulfide reductase</fullName>
    </submittedName>
</protein>
<dbReference type="PANTHER" id="PTHR42852:SF13">
    <property type="entry name" value="PROTEIN DIPZ"/>
    <property type="match status" value="1"/>
</dbReference>